<reference evidence="4" key="1">
    <citation type="journal article" date="2019" name="Int. J. Syst. Evol. Microbiol.">
        <title>The Global Catalogue of Microorganisms (GCM) 10K type strain sequencing project: providing services to taxonomists for standard genome sequencing and annotation.</title>
        <authorList>
            <consortium name="The Broad Institute Genomics Platform"/>
            <consortium name="The Broad Institute Genome Sequencing Center for Infectious Disease"/>
            <person name="Wu L."/>
            <person name="Ma J."/>
        </authorList>
    </citation>
    <scope>NUCLEOTIDE SEQUENCE [LARGE SCALE GENOMIC DNA]</scope>
    <source>
        <strain evidence="4">CGMCC 4.7357</strain>
    </source>
</reference>
<keyword evidence="4" id="KW-1185">Reference proteome</keyword>
<dbReference type="EMBL" id="JBHSGO010000206">
    <property type="protein sequence ID" value="MFC4666560.1"/>
    <property type="molecule type" value="Genomic_DNA"/>
</dbReference>
<proteinExistence type="predicted"/>
<evidence type="ECO:0000313" key="3">
    <source>
        <dbReference type="EMBL" id="MFC4666560.1"/>
    </source>
</evidence>
<protein>
    <submittedName>
        <fullName evidence="3">Helix-turn-helix transcriptional regulator</fullName>
    </submittedName>
</protein>
<dbReference type="InterPro" id="IPR026881">
    <property type="entry name" value="WYL_dom"/>
</dbReference>
<comment type="caution">
    <text evidence="3">The sequence shown here is derived from an EMBL/GenBank/DDBJ whole genome shotgun (WGS) entry which is preliminary data.</text>
</comment>
<dbReference type="InterPro" id="IPR057727">
    <property type="entry name" value="WCX_dom"/>
</dbReference>
<feature type="domain" description="WYL" evidence="1">
    <location>
        <begin position="123"/>
        <end position="205"/>
    </location>
</feature>
<dbReference type="Proteomes" id="UP001596020">
    <property type="component" value="Unassembled WGS sequence"/>
</dbReference>
<gene>
    <name evidence="3" type="ORF">ACFO3G_08140</name>
</gene>
<dbReference type="Pfam" id="PF25583">
    <property type="entry name" value="WCX"/>
    <property type="match status" value="1"/>
</dbReference>
<evidence type="ECO:0000259" key="1">
    <source>
        <dbReference type="Pfam" id="PF13280"/>
    </source>
</evidence>
<organism evidence="3 4">
    <name type="scientific">Falsiporphyromonas endometrii</name>
    <dbReference type="NCBI Taxonomy" id="1387297"/>
    <lineage>
        <taxon>Bacteria</taxon>
        <taxon>Pseudomonadati</taxon>
        <taxon>Bacteroidota</taxon>
        <taxon>Bacteroidia</taxon>
        <taxon>Bacteroidales</taxon>
        <taxon>Porphyromonadaceae</taxon>
        <taxon>Falsiporphyromonas</taxon>
    </lineage>
</organism>
<feature type="domain" description="WCX" evidence="2">
    <location>
        <begin position="237"/>
        <end position="313"/>
    </location>
</feature>
<dbReference type="PANTHER" id="PTHR34580:SF9">
    <property type="entry name" value="SLL5097 PROTEIN"/>
    <property type="match status" value="1"/>
</dbReference>
<sequence>MAKKSNLFGRYVWLVDLLRRHKRLTFNQIKNYWSESGLNSDDQLTQRTFHNHRDAIFDIFNIEIRCDNKNGYKYYIDCPEDLENDSFRSWLVDSYATLNQLLVDQNLEGRIQFEDIPSGNLWLTTILQAIRENKVLTITHQGFKKEHPNTFDIEPYYLKVVKRRWYVIARSPFYSEQNLSNPNFPKDKDPDVFLVYALDRILKIETTEKRFVLKKDFDINEFYRGCTGIIPSKDPIINVVIRAYGDSVDYIRTLPLHASQKEIETQKDYSDFSYDIKYTYEFLQLILMQGKQVEVISPQKIRDDIKQVIEEMARHYK</sequence>
<dbReference type="InterPro" id="IPR051534">
    <property type="entry name" value="CBASS_pafABC_assoc_protein"/>
</dbReference>
<evidence type="ECO:0000259" key="2">
    <source>
        <dbReference type="Pfam" id="PF25583"/>
    </source>
</evidence>
<name>A0ABV9K9A5_9PORP</name>
<dbReference type="PROSITE" id="PS52050">
    <property type="entry name" value="WYL"/>
    <property type="match status" value="1"/>
</dbReference>
<dbReference type="RefSeq" id="WP_380079747.1">
    <property type="nucleotide sequence ID" value="NZ_JBHSGO010000206.1"/>
</dbReference>
<evidence type="ECO:0000313" key="4">
    <source>
        <dbReference type="Proteomes" id="UP001596020"/>
    </source>
</evidence>
<dbReference type="Pfam" id="PF13280">
    <property type="entry name" value="WYL"/>
    <property type="match status" value="1"/>
</dbReference>
<dbReference type="PANTHER" id="PTHR34580">
    <property type="match status" value="1"/>
</dbReference>
<accession>A0ABV9K9A5</accession>